<protein>
    <submittedName>
        <fullName evidence="2">Outer membrane protein assembly factor BamB</fullName>
    </submittedName>
</protein>
<accession>A0A7W7Y823</accession>
<dbReference type="RefSeq" id="WP_184338286.1">
    <property type="nucleotide sequence ID" value="NZ_JACHIG010000001.1"/>
</dbReference>
<organism evidence="2 3">
    <name type="scientific">Prosthecobacter vanneervenii</name>
    <dbReference type="NCBI Taxonomy" id="48466"/>
    <lineage>
        <taxon>Bacteria</taxon>
        <taxon>Pseudomonadati</taxon>
        <taxon>Verrucomicrobiota</taxon>
        <taxon>Verrucomicrobiia</taxon>
        <taxon>Verrucomicrobiales</taxon>
        <taxon>Verrucomicrobiaceae</taxon>
        <taxon>Prosthecobacter</taxon>
    </lineage>
</organism>
<dbReference type="PANTHER" id="PTHR34512">
    <property type="entry name" value="CELL SURFACE PROTEIN"/>
    <property type="match status" value="1"/>
</dbReference>
<dbReference type="SMART" id="SM00564">
    <property type="entry name" value="PQQ"/>
    <property type="match status" value="6"/>
</dbReference>
<dbReference type="PANTHER" id="PTHR34512:SF30">
    <property type="entry name" value="OUTER MEMBRANE PROTEIN ASSEMBLY FACTOR BAMB"/>
    <property type="match status" value="1"/>
</dbReference>
<comment type="caution">
    <text evidence="2">The sequence shown here is derived from an EMBL/GenBank/DDBJ whole genome shotgun (WGS) entry which is preliminary data.</text>
</comment>
<dbReference type="SUPFAM" id="SSF50998">
    <property type="entry name" value="Quinoprotein alcohol dehydrogenase-like"/>
    <property type="match status" value="2"/>
</dbReference>
<gene>
    <name evidence="2" type="ORF">HNQ65_000911</name>
</gene>
<sequence>MHHRPRPSYGRLLAATLALTGISQANDWTNWRGPLQNGVSLEHYTKAGKLADKPAWTAPIRSRGTPVVVDGKVILWGYKGETSDLIELLTCLDAKTGKILWQHEIPDYLSDSIYNRYSIGAPTVDPETKRIYLTSNAGNFLCYELDGTKVFEIPLMEDFGRMTFPNSRVGSPVIEGEFVIIHFIFSNWGADGPAADRVYGFDKKTGELAWWTLPGVSPPVDSSFSTPVLETRDGKRVAYFTTGCGHIVCVNTHNGKPYWKMPICKNGVNPSVVLHKGNLIAIHGDENVDNSEKGRMVCIKLPEKLTAPVPPALEATTLEPSAEVWRNPIGATSSSPVLVGDVIYQLTDGAELYAIDANTGTDLWKLKLSNANLHSSPLYVDGLLYCPLLDGKLVVVKPGEKSGEVVQEIKLGENIQCLGAPTVCDGTLYVTTTEAFYAFPIPNKGIKTDAAPKVEMPKAGKAVALQIIPAETVIMTGHKQSFRVRSVDANGFLVNPDVKGVKWESFIPPTAKVKATMDGKFNDAGELVVAPDAKSSAGAFKATAPDGTFGTIRGRALRNLPLVENFDGYELKDEQPTEKIMFAYPPLPWIGARFKFDVREVVGAPGNKVFAKTFDRLLFQRGTVFLAPSNLTNYTMQADVMTDGSARSKSDIGLINQRYLICVRGNAGKLEVSSNPERLKQEVPFKVVANTWYTLKTKVDVAKDGSGVIMAKIWDKAQPEPAAWTIEVKVPRAHKNGSPGIFALTPMNQKRVYLDNLSVTPN</sequence>
<dbReference type="InterPro" id="IPR018391">
    <property type="entry name" value="PQQ_b-propeller_rpt"/>
</dbReference>
<proteinExistence type="predicted"/>
<evidence type="ECO:0000313" key="2">
    <source>
        <dbReference type="EMBL" id="MBB5031357.1"/>
    </source>
</evidence>
<dbReference type="EMBL" id="JACHIG010000001">
    <property type="protein sequence ID" value="MBB5031357.1"/>
    <property type="molecule type" value="Genomic_DNA"/>
</dbReference>
<evidence type="ECO:0000313" key="3">
    <source>
        <dbReference type="Proteomes" id="UP000590740"/>
    </source>
</evidence>
<dbReference type="Gene3D" id="2.130.10.10">
    <property type="entry name" value="YVTN repeat-like/Quinoprotein amine dehydrogenase"/>
    <property type="match status" value="2"/>
</dbReference>
<feature type="domain" description="Pyrrolo-quinoline quinone repeat" evidence="1">
    <location>
        <begin position="322"/>
        <end position="394"/>
    </location>
</feature>
<dbReference type="InterPro" id="IPR015943">
    <property type="entry name" value="WD40/YVTN_repeat-like_dom_sf"/>
</dbReference>
<dbReference type="Pfam" id="PF13360">
    <property type="entry name" value="PQQ_2"/>
    <property type="match status" value="2"/>
</dbReference>
<feature type="domain" description="Pyrrolo-quinoline quinone repeat" evidence="1">
    <location>
        <begin position="89"/>
        <end position="301"/>
    </location>
</feature>
<dbReference type="InterPro" id="IPR011047">
    <property type="entry name" value="Quinoprotein_ADH-like_sf"/>
</dbReference>
<dbReference type="InterPro" id="IPR002372">
    <property type="entry name" value="PQQ_rpt_dom"/>
</dbReference>
<keyword evidence="3" id="KW-1185">Reference proteome</keyword>
<dbReference type="AlphaFoldDB" id="A0A7W7Y823"/>
<reference evidence="2 3" key="1">
    <citation type="submission" date="2020-08" db="EMBL/GenBank/DDBJ databases">
        <title>Genomic Encyclopedia of Type Strains, Phase IV (KMG-IV): sequencing the most valuable type-strain genomes for metagenomic binning, comparative biology and taxonomic classification.</title>
        <authorList>
            <person name="Goeker M."/>
        </authorList>
    </citation>
    <scope>NUCLEOTIDE SEQUENCE [LARGE SCALE GENOMIC DNA]</scope>
    <source>
        <strain evidence="2 3">DSM 12252</strain>
    </source>
</reference>
<evidence type="ECO:0000259" key="1">
    <source>
        <dbReference type="Pfam" id="PF13360"/>
    </source>
</evidence>
<name>A0A7W7Y823_9BACT</name>
<dbReference type="Proteomes" id="UP000590740">
    <property type="component" value="Unassembled WGS sequence"/>
</dbReference>